<reference evidence="2 3" key="1">
    <citation type="journal article" date="2014" name="Genome Announc.">
        <title>Genome Sequence of Pseudomonas sp. Strain P482, a Tomato Rhizosphere Isolate with Broad-Spectrum Antimicrobial Activity.</title>
        <authorList>
            <person name="Krzyzanowska D.M."/>
            <person name="Ossowicki A."/>
            <person name="Jafra S."/>
        </authorList>
    </citation>
    <scope>NUCLEOTIDE SEQUENCE [LARGE SCALE GENOMIC DNA]</scope>
    <source>
        <strain evidence="2 3">P482</strain>
    </source>
</reference>
<keyword evidence="3" id="KW-1185">Reference proteome</keyword>
<feature type="signal peptide" evidence="1">
    <location>
        <begin position="1"/>
        <end position="23"/>
    </location>
</feature>
<dbReference type="Proteomes" id="UP000027121">
    <property type="component" value="Chromosome"/>
</dbReference>
<evidence type="ECO:0000313" key="2">
    <source>
        <dbReference type="EMBL" id="KDN99157.1"/>
    </source>
</evidence>
<dbReference type="AlphaFoldDB" id="A0AAP0XDW3"/>
<name>A0AAP0XDW3_9PSED</name>
<accession>A0AAP0XDW3</accession>
<dbReference type="KEGG" id="pdw:BV82_2937"/>
<keyword evidence="1" id="KW-0732">Signal</keyword>
<evidence type="ECO:0000256" key="1">
    <source>
        <dbReference type="SAM" id="SignalP"/>
    </source>
</evidence>
<dbReference type="GeneID" id="98283434"/>
<dbReference type="RefSeq" id="WP_103143290.1">
    <property type="nucleotide sequence ID" value="NZ_CP071706.1"/>
</dbReference>
<sequence>MKPAFNKLTLLSALLSALLVALAGCQTMKPNEDRLKTTAQTTIGEPVTKISNVRNDNSATYFIASTASGDYNCELPSGVMVGIASMGMGMSAHCYNKNSGRPQNPLQRY</sequence>
<gene>
    <name evidence="2" type="ORF">BV82_2937</name>
</gene>
<evidence type="ECO:0000313" key="3">
    <source>
        <dbReference type="Proteomes" id="UP000027121"/>
    </source>
</evidence>
<proteinExistence type="predicted"/>
<evidence type="ECO:0008006" key="4">
    <source>
        <dbReference type="Google" id="ProtNLM"/>
    </source>
</evidence>
<feature type="chain" id="PRO_5042878812" description="Lipoprotein" evidence="1">
    <location>
        <begin position="24"/>
        <end position="109"/>
    </location>
</feature>
<protein>
    <recommendedName>
        <fullName evidence="4">Lipoprotein</fullName>
    </recommendedName>
</protein>
<dbReference type="EMBL" id="CP071706">
    <property type="protein sequence ID" value="KDN99157.1"/>
    <property type="molecule type" value="Genomic_DNA"/>
</dbReference>
<organism evidence="2 3">
    <name type="scientific">Pseudomonas donghuensis</name>
    <dbReference type="NCBI Taxonomy" id="1163398"/>
    <lineage>
        <taxon>Bacteria</taxon>
        <taxon>Pseudomonadati</taxon>
        <taxon>Pseudomonadota</taxon>
        <taxon>Gammaproteobacteria</taxon>
        <taxon>Pseudomonadales</taxon>
        <taxon>Pseudomonadaceae</taxon>
        <taxon>Pseudomonas</taxon>
    </lineage>
</organism>
<dbReference type="PROSITE" id="PS51257">
    <property type="entry name" value="PROKAR_LIPOPROTEIN"/>
    <property type="match status" value="1"/>
</dbReference>
<reference evidence="2 3" key="2">
    <citation type="journal article" date="2016" name="Front. Microbiol.">
        <title>When Genome-Based Approach Meets the 'Old but Good': Revealing Genes Involved in the Antibacterial Activity of Pseudomonas sp. P482 against Soft Rot Pathogens.</title>
        <authorList>
            <person name="Krzyzanowska D.M."/>
            <person name="Ossowicki A."/>
            <person name="Rajewska M."/>
            <person name="Maciag T."/>
            <person name="Jablonska M."/>
            <person name="Obuchowski M."/>
            <person name="Heeb S."/>
            <person name="Jafra S."/>
        </authorList>
    </citation>
    <scope>NUCLEOTIDE SEQUENCE [LARGE SCALE GENOMIC DNA]</scope>
    <source>
        <strain evidence="2 3">P482</strain>
    </source>
</reference>